<comment type="caution">
    <text evidence="2">The sequence shown here is derived from an EMBL/GenBank/DDBJ whole genome shotgun (WGS) entry which is preliminary data.</text>
</comment>
<evidence type="ECO:0000313" key="2">
    <source>
        <dbReference type="EMBL" id="MDQ7251069.1"/>
    </source>
</evidence>
<feature type="domain" description="AB hydrolase-1" evidence="1">
    <location>
        <begin position="30"/>
        <end position="272"/>
    </location>
</feature>
<dbReference type="GO" id="GO:0016787">
    <property type="term" value="F:hydrolase activity"/>
    <property type="evidence" value="ECO:0007669"/>
    <property type="project" value="UniProtKB-KW"/>
</dbReference>
<organism evidence="2 3">
    <name type="scientific">Dongia sedimenti</name>
    <dbReference type="NCBI Taxonomy" id="3064282"/>
    <lineage>
        <taxon>Bacteria</taxon>
        <taxon>Pseudomonadati</taxon>
        <taxon>Pseudomonadota</taxon>
        <taxon>Alphaproteobacteria</taxon>
        <taxon>Rhodospirillales</taxon>
        <taxon>Dongiaceae</taxon>
        <taxon>Dongia</taxon>
    </lineage>
</organism>
<dbReference type="PANTHER" id="PTHR42977:SF1">
    <property type="entry name" value="BLR6576 PROTEIN"/>
    <property type="match status" value="1"/>
</dbReference>
<evidence type="ECO:0000313" key="3">
    <source>
        <dbReference type="Proteomes" id="UP001230156"/>
    </source>
</evidence>
<dbReference type="InterPro" id="IPR051340">
    <property type="entry name" value="Haloalkane_dehalogenase"/>
</dbReference>
<dbReference type="Pfam" id="PF00561">
    <property type="entry name" value="Abhydrolase_1"/>
    <property type="match status" value="1"/>
</dbReference>
<keyword evidence="2" id="KW-0378">Hydrolase</keyword>
<gene>
    <name evidence="2" type="ORF">Q8A70_25510</name>
</gene>
<proteinExistence type="predicted"/>
<evidence type="ECO:0000259" key="1">
    <source>
        <dbReference type="Pfam" id="PF00561"/>
    </source>
</evidence>
<dbReference type="RefSeq" id="WP_379961075.1">
    <property type="nucleotide sequence ID" value="NZ_JAUYVI010000009.1"/>
</dbReference>
<dbReference type="SUPFAM" id="SSF53474">
    <property type="entry name" value="alpha/beta-Hydrolases"/>
    <property type="match status" value="1"/>
</dbReference>
<dbReference type="InterPro" id="IPR029058">
    <property type="entry name" value="AB_hydrolase_fold"/>
</dbReference>
<dbReference type="Proteomes" id="UP001230156">
    <property type="component" value="Unassembled WGS sequence"/>
</dbReference>
<keyword evidence="3" id="KW-1185">Reference proteome</keyword>
<name>A0ABU0YTM9_9PROT</name>
<dbReference type="InterPro" id="IPR000073">
    <property type="entry name" value="AB_hydrolase_1"/>
</dbReference>
<dbReference type="PANTHER" id="PTHR42977">
    <property type="entry name" value="HYDROLASE-RELATED"/>
    <property type="match status" value="1"/>
</dbReference>
<reference evidence="3" key="1">
    <citation type="submission" date="2023-08" db="EMBL/GenBank/DDBJ databases">
        <title>Rhodospirillaceae gen. nov., a novel taxon isolated from the Yangtze River Yuezi River estuary sludge.</title>
        <authorList>
            <person name="Ruan L."/>
        </authorList>
    </citation>
    <scope>NUCLEOTIDE SEQUENCE [LARGE SCALE GENOMIC DNA]</scope>
    <source>
        <strain evidence="3">R-7</strain>
    </source>
</reference>
<protein>
    <submittedName>
        <fullName evidence="2">Alpha/beta hydrolase</fullName>
    </submittedName>
</protein>
<dbReference type="PRINTS" id="PR00111">
    <property type="entry name" value="ABHYDROLASE"/>
</dbReference>
<dbReference type="Gene3D" id="3.40.50.1820">
    <property type="entry name" value="alpha/beta hydrolase"/>
    <property type="match status" value="1"/>
</dbReference>
<sequence>MTVESQVRYRTVTIEGLPIFYREAGPADAPVILLLHGFPSSSRMYEPLLRRLADRYRLVAPDYPGFGHSAWPKPGEFEYSFERLAEVIIGFTERLSLSRYHMFVQDYGGPVGFRMVLREPERIQSMIIQNAVAHDSGLSSLWAARRQFWINRTPNEPTLRKNFLSLEATRQRHLGSDPNPERYDPDLWTDEFAFLSQPGQADIQTELFYDYRNNVASYPKWQEWMRAHRPRMLVLWGRYDPSFDVSEPDSYRRDVPEAEVHILDAGHFAMDTAADTVAERIRAFL</sequence>
<accession>A0ABU0YTM9</accession>
<dbReference type="EMBL" id="JAUYVI010000009">
    <property type="protein sequence ID" value="MDQ7251069.1"/>
    <property type="molecule type" value="Genomic_DNA"/>
</dbReference>